<feature type="transmembrane region" description="Helical" evidence="7">
    <location>
        <begin position="204"/>
        <end position="227"/>
    </location>
</feature>
<feature type="transmembrane region" description="Helical" evidence="7">
    <location>
        <begin position="43"/>
        <end position="65"/>
    </location>
</feature>
<evidence type="ECO:0000256" key="2">
    <source>
        <dbReference type="ARBA" id="ARBA00022692"/>
    </source>
</evidence>
<gene>
    <name evidence="9" type="ORF">IFR04_007216</name>
</gene>
<evidence type="ECO:0000256" key="1">
    <source>
        <dbReference type="ARBA" id="ARBA00004141"/>
    </source>
</evidence>
<feature type="transmembrane region" description="Helical" evidence="7">
    <location>
        <begin position="77"/>
        <end position="97"/>
    </location>
</feature>
<dbReference type="AlphaFoldDB" id="A0A8H7TH58"/>
<accession>A0A8H7TH58</accession>
<dbReference type="EMBL" id="JAFJYH010000101">
    <property type="protein sequence ID" value="KAG4419619.1"/>
    <property type="molecule type" value="Genomic_DNA"/>
</dbReference>
<dbReference type="GO" id="GO:0016020">
    <property type="term" value="C:membrane"/>
    <property type="evidence" value="ECO:0007669"/>
    <property type="project" value="UniProtKB-SubCell"/>
</dbReference>
<evidence type="ECO:0000256" key="7">
    <source>
        <dbReference type="SAM" id="Phobius"/>
    </source>
</evidence>
<feature type="compositionally biased region" description="Basic and acidic residues" evidence="6">
    <location>
        <begin position="402"/>
        <end position="427"/>
    </location>
</feature>
<feature type="domain" description="Rhodopsin" evidence="8">
    <location>
        <begin position="61"/>
        <end position="303"/>
    </location>
</feature>
<evidence type="ECO:0000313" key="10">
    <source>
        <dbReference type="Proteomes" id="UP000664132"/>
    </source>
</evidence>
<reference evidence="9" key="1">
    <citation type="submission" date="2021-02" db="EMBL/GenBank/DDBJ databases">
        <title>Genome sequence Cadophora malorum strain M34.</title>
        <authorList>
            <person name="Stefanovic E."/>
            <person name="Vu D."/>
            <person name="Scully C."/>
            <person name="Dijksterhuis J."/>
            <person name="Roader J."/>
            <person name="Houbraken J."/>
        </authorList>
    </citation>
    <scope>NUCLEOTIDE SEQUENCE</scope>
    <source>
        <strain evidence="9">M34</strain>
    </source>
</reference>
<evidence type="ECO:0000256" key="4">
    <source>
        <dbReference type="ARBA" id="ARBA00023136"/>
    </source>
</evidence>
<comment type="caution">
    <text evidence="9">The sequence shown here is derived from an EMBL/GenBank/DDBJ whole genome shotgun (WGS) entry which is preliminary data.</text>
</comment>
<keyword evidence="3 7" id="KW-1133">Transmembrane helix</keyword>
<keyword evidence="10" id="KW-1185">Reference proteome</keyword>
<dbReference type="InterPro" id="IPR052337">
    <property type="entry name" value="SAT4-like"/>
</dbReference>
<evidence type="ECO:0000259" key="8">
    <source>
        <dbReference type="Pfam" id="PF20684"/>
    </source>
</evidence>
<proteinExistence type="inferred from homology"/>
<name>A0A8H7TH58_9HELO</name>
<feature type="transmembrane region" description="Helical" evidence="7">
    <location>
        <begin position="239"/>
        <end position="261"/>
    </location>
</feature>
<feature type="compositionally biased region" description="Polar residues" evidence="6">
    <location>
        <begin position="338"/>
        <end position="362"/>
    </location>
</feature>
<feature type="region of interest" description="Disordered" evidence="6">
    <location>
        <begin position="398"/>
        <end position="427"/>
    </location>
</feature>
<dbReference type="Proteomes" id="UP000664132">
    <property type="component" value="Unassembled WGS sequence"/>
</dbReference>
<evidence type="ECO:0000256" key="6">
    <source>
        <dbReference type="SAM" id="MobiDB-lite"/>
    </source>
</evidence>
<feature type="transmembrane region" description="Helical" evidence="7">
    <location>
        <begin position="160"/>
        <end position="184"/>
    </location>
</feature>
<dbReference type="PANTHER" id="PTHR33048">
    <property type="entry name" value="PTH11-LIKE INTEGRAL MEMBRANE PROTEIN (AFU_ORTHOLOGUE AFUA_5G11245)"/>
    <property type="match status" value="1"/>
</dbReference>
<protein>
    <recommendedName>
        <fullName evidence="8">Rhodopsin domain-containing protein</fullName>
    </recommendedName>
</protein>
<keyword evidence="2 7" id="KW-0812">Transmembrane</keyword>
<evidence type="ECO:0000256" key="5">
    <source>
        <dbReference type="ARBA" id="ARBA00038359"/>
    </source>
</evidence>
<dbReference type="PANTHER" id="PTHR33048:SF47">
    <property type="entry name" value="INTEGRAL MEMBRANE PROTEIN-RELATED"/>
    <property type="match status" value="1"/>
</dbReference>
<feature type="region of interest" description="Disordered" evidence="6">
    <location>
        <begin position="370"/>
        <end position="389"/>
    </location>
</feature>
<dbReference type="InterPro" id="IPR049326">
    <property type="entry name" value="Rhodopsin_dom_fungi"/>
</dbReference>
<dbReference type="OrthoDB" id="5283415at2759"/>
<feature type="region of interest" description="Disordered" evidence="6">
    <location>
        <begin position="319"/>
        <end position="363"/>
    </location>
</feature>
<keyword evidence="4 7" id="KW-0472">Membrane</keyword>
<dbReference type="Pfam" id="PF20684">
    <property type="entry name" value="Fung_rhodopsin"/>
    <property type="match status" value="1"/>
</dbReference>
<organism evidence="9 10">
    <name type="scientific">Cadophora malorum</name>
    <dbReference type="NCBI Taxonomy" id="108018"/>
    <lineage>
        <taxon>Eukaryota</taxon>
        <taxon>Fungi</taxon>
        <taxon>Dikarya</taxon>
        <taxon>Ascomycota</taxon>
        <taxon>Pezizomycotina</taxon>
        <taxon>Leotiomycetes</taxon>
        <taxon>Helotiales</taxon>
        <taxon>Ploettnerulaceae</taxon>
        <taxon>Cadophora</taxon>
    </lineage>
</organism>
<evidence type="ECO:0000256" key="3">
    <source>
        <dbReference type="ARBA" id="ARBA00022989"/>
    </source>
</evidence>
<comment type="similarity">
    <text evidence="5">Belongs to the SAT4 family.</text>
</comment>
<feature type="transmembrane region" description="Helical" evidence="7">
    <location>
        <begin position="127"/>
        <end position="148"/>
    </location>
</feature>
<comment type="subcellular location">
    <subcellularLocation>
        <location evidence="1">Membrane</location>
        <topology evidence="1">Multi-pass membrane protein</topology>
    </subcellularLocation>
</comment>
<evidence type="ECO:0000313" key="9">
    <source>
        <dbReference type="EMBL" id="KAG4419619.1"/>
    </source>
</evidence>
<sequence length="427" mass="47624">MEYRRGEQLNELRGLIFSRQTEAAPTVPVSDSERFPTSSLQQAGFAILFLFPTIAFLVVCLRVYSRQKMKQFGWDDGLIVVAMSFSIAETIAGYFGMRTAFLGIHTTAIPLTADYGLGMQWNFIGQILYNPILAIVKTSVLLFMLRLGGHKREIRYTIHALNAFNIALAISVFITVIFQCRPVNFFWERMRDPTMKGTCVDTGIFYIATSALTIFTDLAVLALPFWIFLGLKMPLKVRIALMGVFLLGGVVTIVGILRMAWLIEISYHPAKDFNYDIRFTYSAVETNLAIITASGPALRPLLKAWFPRVFGSLTSGASRGPYGSKSKMGASRDAMKSHITTSKGNTLTSKNGSKSPFGNSSFAMKDLKRGTSEIRSQSPSGSEEEIMTYNGIVRTTEVNVHYGEDKSTGDDRSLDDQRPKQQTRFDY</sequence>